<name>A0A134AH38_9FIRM</name>
<dbReference type="Proteomes" id="UP000070442">
    <property type="component" value="Unassembled WGS sequence"/>
</dbReference>
<keyword evidence="8 12" id="KW-0808">Transferase</keyword>
<dbReference type="PANTHER" id="PTHR32179">
    <property type="entry name" value="NICOTINATE-NUCLEOTIDE PYROPHOSPHORYLASE [CARBOXYLATING]"/>
    <property type="match status" value="1"/>
</dbReference>
<dbReference type="PATRIC" id="fig|755172.3.peg.851"/>
<evidence type="ECO:0000259" key="14">
    <source>
        <dbReference type="Pfam" id="PF02749"/>
    </source>
</evidence>
<dbReference type="EMBL" id="LSDG01000024">
    <property type="protein sequence ID" value="KXB66840.1"/>
    <property type="molecule type" value="Genomic_DNA"/>
</dbReference>
<evidence type="ECO:0000256" key="7">
    <source>
        <dbReference type="ARBA" id="ARBA00022676"/>
    </source>
</evidence>
<accession>A0A134AH38</accession>
<dbReference type="NCBIfam" id="TIGR00078">
    <property type="entry name" value="nadC"/>
    <property type="match status" value="1"/>
</dbReference>
<organism evidence="15 16">
    <name type="scientific">Aedoeadaptatus coxii</name>
    <dbReference type="NCBI Taxonomy" id="755172"/>
    <lineage>
        <taxon>Bacteria</taxon>
        <taxon>Bacillati</taxon>
        <taxon>Bacillota</taxon>
        <taxon>Tissierellia</taxon>
        <taxon>Tissierellales</taxon>
        <taxon>Peptoniphilaceae</taxon>
        <taxon>Aedoeadaptatus</taxon>
    </lineage>
</organism>
<evidence type="ECO:0000256" key="3">
    <source>
        <dbReference type="ARBA" id="ARBA00009400"/>
    </source>
</evidence>
<comment type="function">
    <text evidence="1">Involved in the catabolism of quinolinic acid (QA).</text>
</comment>
<dbReference type="SUPFAM" id="SSF54675">
    <property type="entry name" value="Nicotinate/Quinolinate PRTase N-terminal domain-like"/>
    <property type="match status" value="1"/>
</dbReference>
<comment type="subunit">
    <text evidence="4">Hexamer formed by 3 homodimers.</text>
</comment>
<evidence type="ECO:0000313" key="15">
    <source>
        <dbReference type="EMBL" id="KXB66840.1"/>
    </source>
</evidence>
<keyword evidence="16" id="KW-1185">Reference proteome</keyword>
<gene>
    <name evidence="15" type="ORF">HMPREF1863_00892</name>
</gene>
<evidence type="ECO:0000256" key="10">
    <source>
        <dbReference type="ARBA" id="ARBA00047445"/>
    </source>
</evidence>
<evidence type="ECO:0000256" key="4">
    <source>
        <dbReference type="ARBA" id="ARBA00011218"/>
    </source>
</evidence>
<comment type="similarity">
    <text evidence="3 12">Belongs to the NadC/ModD family.</text>
</comment>
<evidence type="ECO:0000256" key="8">
    <source>
        <dbReference type="ARBA" id="ARBA00022679"/>
    </source>
</evidence>
<dbReference type="AlphaFoldDB" id="A0A134AH38"/>
<dbReference type="PANTHER" id="PTHR32179:SF3">
    <property type="entry name" value="NICOTINATE-NUCLEOTIDE PYROPHOSPHORYLASE [CARBOXYLATING]"/>
    <property type="match status" value="1"/>
</dbReference>
<dbReference type="GO" id="GO:0005737">
    <property type="term" value="C:cytoplasm"/>
    <property type="evidence" value="ECO:0007669"/>
    <property type="project" value="TreeGrafter"/>
</dbReference>
<keyword evidence="6" id="KW-0662">Pyridine nucleotide biosynthesis</keyword>
<dbReference type="FunFam" id="3.90.1170.20:FF:000001">
    <property type="entry name" value="Nicotinate-nucleotide diphosphorylase (Carboxylating)"/>
    <property type="match status" value="1"/>
</dbReference>
<evidence type="ECO:0000256" key="1">
    <source>
        <dbReference type="ARBA" id="ARBA00003237"/>
    </source>
</evidence>
<evidence type="ECO:0000256" key="9">
    <source>
        <dbReference type="ARBA" id="ARBA00033102"/>
    </source>
</evidence>
<dbReference type="SUPFAM" id="SSF51690">
    <property type="entry name" value="Nicotinate/Quinolinate PRTase C-terminal domain-like"/>
    <property type="match status" value="1"/>
</dbReference>
<dbReference type="EC" id="2.4.2.19" evidence="5"/>
<feature type="domain" description="Quinolinate phosphoribosyl transferase N-terminal" evidence="14">
    <location>
        <begin position="26"/>
        <end position="111"/>
    </location>
</feature>
<evidence type="ECO:0000259" key="13">
    <source>
        <dbReference type="Pfam" id="PF01729"/>
    </source>
</evidence>
<dbReference type="Pfam" id="PF02749">
    <property type="entry name" value="QRPTase_N"/>
    <property type="match status" value="1"/>
</dbReference>
<sequence>MTFGLPHFLIDPIIFDALKEDINEEDFSTNSVVDEDATGSVDLLAKEEGILAGLPVFERAFLLLDQRTKVSFFKKDGDSVEKGDKIATISGPLRALLTGERVALNFLQRMCGIATYTRQMALALENTNTQIADTRKTTPNFRLFAKYAVRIGGGTNHRYNLSDGVMLKDNHIAAAGSIENAVRLARRYTSFMKKIEVEVENMDMVKEAVAAKADIIMLDNMSREDMKSAVDYIAGRALVELSGNVTLENIKDYGDLGADIISSGSLTHSAPILDLSMKGLRHDPK</sequence>
<comment type="catalytic activity">
    <reaction evidence="10">
        <text>nicotinate beta-D-ribonucleotide + CO2 + diphosphate = quinolinate + 5-phospho-alpha-D-ribose 1-diphosphate + 2 H(+)</text>
        <dbReference type="Rhea" id="RHEA:12733"/>
        <dbReference type="ChEBI" id="CHEBI:15378"/>
        <dbReference type="ChEBI" id="CHEBI:16526"/>
        <dbReference type="ChEBI" id="CHEBI:29959"/>
        <dbReference type="ChEBI" id="CHEBI:33019"/>
        <dbReference type="ChEBI" id="CHEBI:57502"/>
        <dbReference type="ChEBI" id="CHEBI:58017"/>
        <dbReference type="EC" id="2.4.2.19"/>
    </reaction>
</comment>
<dbReference type="GO" id="GO:0009435">
    <property type="term" value="P:NAD+ biosynthetic process"/>
    <property type="evidence" value="ECO:0007669"/>
    <property type="project" value="UniProtKB-UniPathway"/>
</dbReference>
<dbReference type="PIRSF" id="PIRSF006250">
    <property type="entry name" value="NadC_ModD"/>
    <property type="match status" value="1"/>
</dbReference>
<comment type="caution">
    <text evidence="15">The sequence shown here is derived from an EMBL/GenBank/DDBJ whole genome shotgun (WGS) entry which is preliminary data.</text>
</comment>
<evidence type="ECO:0000256" key="11">
    <source>
        <dbReference type="ARBA" id="ARBA00069173"/>
    </source>
</evidence>
<proteinExistence type="inferred from homology"/>
<dbReference type="GO" id="GO:0034213">
    <property type="term" value="P:quinolinate catabolic process"/>
    <property type="evidence" value="ECO:0007669"/>
    <property type="project" value="TreeGrafter"/>
</dbReference>
<dbReference type="OrthoDB" id="9782546at2"/>
<keyword evidence="7 12" id="KW-0328">Glycosyltransferase</keyword>
<dbReference type="FunFam" id="3.20.20.70:FF:000030">
    <property type="entry name" value="Nicotinate-nucleotide pyrophosphorylase, carboxylating"/>
    <property type="match status" value="1"/>
</dbReference>
<dbReference type="InterPro" id="IPR013785">
    <property type="entry name" value="Aldolase_TIM"/>
</dbReference>
<dbReference type="InterPro" id="IPR022412">
    <property type="entry name" value="Quinolinate_PRibosylTrfase_N"/>
</dbReference>
<evidence type="ECO:0000256" key="5">
    <source>
        <dbReference type="ARBA" id="ARBA00011944"/>
    </source>
</evidence>
<evidence type="ECO:0000256" key="6">
    <source>
        <dbReference type="ARBA" id="ARBA00022642"/>
    </source>
</evidence>
<dbReference type="InterPro" id="IPR036068">
    <property type="entry name" value="Nicotinate_pribotase-like_C"/>
</dbReference>
<reference evidence="16" key="1">
    <citation type="submission" date="2016-01" db="EMBL/GenBank/DDBJ databases">
        <authorList>
            <person name="Mitreva M."/>
            <person name="Pepin K.H."/>
            <person name="Mihindukulasuriya K.A."/>
            <person name="Fulton R."/>
            <person name="Fronick C."/>
            <person name="O'Laughlin M."/>
            <person name="Miner T."/>
            <person name="Herter B."/>
            <person name="Rosa B.A."/>
            <person name="Cordes M."/>
            <person name="Tomlinson C."/>
            <person name="Wollam A."/>
            <person name="Palsikar V.B."/>
            <person name="Mardis E.R."/>
            <person name="Wilson R.K."/>
        </authorList>
    </citation>
    <scope>NUCLEOTIDE SEQUENCE [LARGE SCALE GENOMIC DNA]</scope>
    <source>
        <strain evidence="16">DNF00729</strain>
    </source>
</reference>
<dbReference type="RefSeq" id="WP_068367648.1">
    <property type="nucleotide sequence ID" value="NZ_CAMQER010000010.1"/>
</dbReference>
<dbReference type="STRING" id="755172.HMPREF1863_00892"/>
<evidence type="ECO:0000256" key="2">
    <source>
        <dbReference type="ARBA" id="ARBA00004893"/>
    </source>
</evidence>
<dbReference type="Pfam" id="PF01729">
    <property type="entry name" value="QRPTase_C"/>
    <property type="match status" value="1"/>
</dbReference>
<dbReference type="Gene3D" id="3.20.20.70">
    <property type="entry name" value="Aldolase class I"/>
    <property type="match status" value="1"/>
</dbReference>
<dbReference type="InterPro" id="IPR004393">
    <property type="entry name" value="NadC"/>
</dbReference>
<evidence type="ECO:0000256" key="12">
    <source>
        <dbReference type="PIRNR" id="PIRNR006250"/>
    </source>
</evidence>
<dbReference type="GO" id="GO:0004514">
    <property type="term" value="F:nicotinate-nucleotide diphosphorylase (carboxylating) activity"/>
    <property type="evidence" value="ECO:0007669"/>
    <property type="project" value="UniProtKB-EC"/>
</dbReference>
<evidence type="ECO:0000313" key="16">
    <source>
        <dbReference type="Proteomes" id="UP000070442"/>
    </source>
</evidence>
<protein>
    <recommendedName>
        <fullName evidence="11">Probable nicotinate-nucleotide pyrophosphorylase [carboxylating]</fullName>
        <ecNumber evidence="5">2.4.2.19</ecNumber>
    </recommendedName>
    <alternativeName>
        <fullName evidence="9">Quinolinate phosphoribosyltransferase [decarboxylating]</fullName>
    </alternativeName>
</protein>
<dbReference type="InterPro" id="IPR037128">
    <property type="entry name" value="Quinolinate_PRibosylTase_N_sf"/>
</dbReference>
<dbReference type="Gene3D" id="3.90.1170.20">
    <property type="entry name" value="Quinolinate phosphoribosyl transferase, N-terminal domain"/>
    <property type="match status" value="1"/>
</dbReference>
<dbReference type="UniPathway" id="UPA00253">
    <property type="reaction ID" value="UER00331"/>
</dbReference>
<dbReference type="CDD" id="cd01572">
    <property type="entry name" value="QPRTase"/>
    <property type="match status" value="1"/>
</dbReference>
<comment type="pathway">
    <text evidence="2">Cofactor biosynthesis; NAD(+) biosynthesis; nicotinate D-ribonucleotide from quinolinate: step 1/1.</text>
</comment>
<dbReference type="InterPro" id="IPR002638">
    <property type="entry name" value="Quinolinate_PRibosylTrfase_C"/>
</dbReference>
<feature type="domain" description="Quinolinate phosphoribosyl transferase C-terminal" evidence="13">
    <location>
        <begin position="113"/>
        <end position="278"/>
    </location>
</feature>
<dbReference type="InterPro" id="IPR027277">
    <property type="entry name" value="NadC/ModD"/>
</dbReference>